<gene>
    <name evidence="1" type="ORF">HNP90_001760</name>
</gene>
<sequence length="152" mass="17159">MNKNLKKTAGTILMVITIVPYCMAMDEQTSENSGGIFNNILNWLKSTFGTDTQIEPKTVELTNNSSNMPMMPVNNSENMNMPEINNNTPENEMNKTRNTPNSMPENFNESYVPEHGNMPGMPENINNTKYPPQIPENFENNTPIEINSNITQ</sequence>
<protein>
    <submittedName>
        <fullName evidence="1">Uncharacterized protein</fullName>
    </submittedName>
</protein>
<dbReference type="RefSeq" id="WP_012068067.1">
    <property type="nucleotide sequence ID" value="NZ_JACDUL010000004.1"/>
</dbReference>
<evidence type="ECO:0000313" key="2">
    <source>
        <dbReference type="Proteomes" id="UP000533207"/>
    </source>
</evidence>
<proteinExistence type="predicted"/>
<comment type="caution">
    <text evidence="1">The sequence shown here is derived from an EMBL/GenBank/DDBJ whole genome shotgun (WGS) entry which is preliminary data.</text>
</comment>
<evidence type="ECO:0000313" key="1">
    <source>
        <dbReference type="EMBL" id="MBA2862863.1"/>
    </source>
</evidence>
<accession>A0A7J9PI00</accession>
<dbReference type="Proteomes" id="UP000533207">
    <property type="component" value="Unassembled WGS sequence"/>
</dbReference>
<dbReference type="AlphaFoldDB" id="A0A7J9PI00"/>
<dbReference type="EMBL" id="JACDUL010000004">
    <property type="protein sequence ID" value="MBA2862863.1"/>
    <property type="molecule type" value="Genomic_DNA"/>
</dbReference>
<organism evidence="1 2">
    <name type="scientific">Methanococcus maripaludis</name>
    <name type="common">Methanococcus deltae</name>
    <dbReference type="NCBI Taxonomy" id="39152"/>
    <lineage>
        <taxon>Archaea</taxon>
        <taxon>Methanobacteriati</taxon>
        <taxon>Methanobacteriota</taxon>
        <taxon>Methanomada group</taxon>
        <taxon>Methanococci</taxon>
        <taxon>Methanococcales</taxon>
        <taxon>Methanococcaceae</taxon>
        <taxon>Methanococcus</taxon>
    </lineage>
</organism>
<name>A0A7J9PI00_METMI</name>
<reference evidence="1 2" key="1">
    <citation type="submission" date="2020-07" db="EMBL/GenBank/DDBJ databases">
        <title>Genomic Encyclopedia of Type Strains, Phase IV (KMG-V): Genome sequencing to study the core and pangenomes of soil and plant-associated prokaryotes.</title>
        <authorList>
            <person name="Whitman W."/>
        </authorList>
    </citation>
    <scope>NUCLEOTIDE SEQUENCE [LARGE SCALE GENOMIC DNA]</scope>
    <source>
        <strain evidence="1 2">C8</strain>
    </source>
</reference>